<dbReference type="Proteomes" id="UP001345963">
    <property type="component" value="Unassembled WGS sequence"/>
</dbReference>
<dbReference type="EMBL" id="JAHUTI010013293">
    <property type="protein sequence ID" value="MED6236953.1"/>
    <property type="molecule type" value="Genomic_DNA"/>
</dbReference>
<organism evidence="2 3">
    <name type="scientific">Ataeniobius toweri</name>
    <dbReference type="NCBI Taxonomy" id="208326"/>
    <lineage>
        <taxon>Eukaryota</taxon>
        <taxon>Metazoa</taxon>
        <taxon>Chordata</taxon>
        <taxon>Craniata</taxon>
        <taxon>Vertebrata</taxon>
        <taxon>Euteleostomi</taxon>
        <taxon>Actinopterygii</taxon>
        <taxon>Neopterygii</taxon>
        <taxon>Teleostei</taxon>
        <taxon>Neoteleostei</taxon>
        <taxon>Acanthomorphata</taxon>
        <taxon>Ovalentaria</taxon>
        <taxon>Atherinomorphae</taxon>
        <taxon>Cyprinodontiformes</taxon>
        <taxon>Goodeidae</taxon>
        <taxon>Ataeniobius</taxon>
    </lineage>
</organism>
<feature type="non-terminal residue" evidence="2">
    <location>
        <position position="110"/>
    </location>
</feature>
<sequence length="110" mass="12225">MTPLPIQRGGHETKRGPPGPNEPTNQSHSRTKQYQPPNEFQSYLMSFPPPMNPNINFPTGPPPTRTQGQRPPPCPCNHTNTPHHHCCNDSPGRNTNQLSSTITTQPIQMP</sequence>
<feature type="region of interest" description="Disordered" evidence="1">
    <location>
        <begin position="1"/>
        <end position="110"/>
    </location>
</feature>
<comment type="caution">
    <text evidence="2">The sequence shown here is derived from an EMBL/GenBank/DDBJ whole genome shotgun (WGS) entry which is preliminary data.</text>
</comment>
<evidence type="ECO:0000256" key="1">
    <source>
        <dbReference type="SAM" id="MobiDB-lite"/>
    </source>
</evidence>
<evidence type="ECO:0000313" key="3">
    <source>
        <dbReference type="Proteomes" id="UP001345963"/>
    </source>
</evidence>
<accession>A0ABU7AH45</accession>
<feature type="compositionally biased region" description="Polar residues" evidence="1">
    <location>
        <begin position="91"/>
        <end position="110"/>
    </location>
</feature>
<feature type="compositionally biased region" description="Polar residues" evidence="1">
    <location>
        <begin position="22"/>
        <end position="44"/>
    </location>
</feature>
<reference evidence="2 3" key="1">
    <citation type="submission" date="2021-07" db="EMBL/GenBank/DDBJ databases">
        <authorList>
            <person name="Palmer J.M."/>
        </authorList>
    </citation>
    <scope>NUCLEOTIDE SEQUENCE [LARGE SCALE GENOMIC DNA]</scope>
    <source>
        <strain evidence="2 3">AT_MEX2019</strain>
        <tissue evidence="2">Muscle</tissue>
    </source>
</reference>
<name>A0ABU7AH45_9TELE</name>
<protein>
    <submittedName>
        <fullName evidence="2">Uncharacterized protein</fullName>
    </submittedName>
</protein>
<gene>
    <name evidence="2" type="ORF">ATANTOWER_016732</name>
</gene>
<evidence type="ECO:0000313" key="2">
    <source>
        <dbReference type="EMBL" id="MED6236953.1"/>
    </source>
</evidence>
<feature type="compositionally biased region" description="Pro residues" evidence="1">
    <location>
        <begin position="59"/>
        <end position="75"/>
    </location>
</feature>
<proteinExistence type="predicted"/>
<keyword evidence="3" id="KW-1185">Reference proteome</keyword>